<evidence type="ECO:0000256" key="2">
    <source>
        <dbReference type="ARBA" id="ARBA00022679"/>
    </source>
</evidence>
<sequence length="160" mass="18193">MAILRFLLFNLAVASMFGSKLRSYGQLRPTVPNRPNYLHWIEDLLSSDIIPKTCKNGDNAVPSSSSPFDLSIDASDIYHGPPVFLGAVRDGEEFDFCMCNPPFFETMEEAKLSPKTSYGRTPKEMVCPHGEKAFISRIIEDSVALKQNFWSFYKSLEHFW</sequence>
<dbReference type="PANTHER" id="PTHR13393:SF0">
    <property type="entry name" value="RNA N6-ADENOSINE-METHYLTRANSFERASE METTL16"/>
    <property type="match status" value="1"/>
</dbReference>
<accession>A0AAE0DXH1</accession>
<evidence type="ECO:0000313" key="5">
    <source>
        <dbReference type="Proteomes" id="UP001281410"/>
    </source>
</evidence>
<dbReference type="EMBL" id="JANJYJ010000008">
    <property type="protein sequence ID" value="KAK3194506.1"/>
    <property type="molecule type" value="Genomic_DNA"/>
</dbReference>
<evidence type="ECO:0000256" key="3">
    <source>
        <dbReference type="SAM" id="SignalP"/>
    </source>
</evidence>
<dbReference type="GO" id="GO:0008168">
    <property type="term" value="F:methyltransferase activity"/>
    <property type="evidence" value="ECO:0007669"/>
    <property type="project" value="UniProtKB-KW"/>
</dbReference>
<dbReference type="Pfam" id="PF05971">
    <property type="entry name" value="Methyltransf_10"/>
    <property type="match status" value="1"/>
</dbReference>
<keyword evidence="5" id="KW-1185">Reference proteome</keyword>
<keyword evidence="2" id="KW-0808">Transferase</keyword>
<name>A0AAE0DXH1_9ROSI</name>
<evidence type="ECO:0000256" key="1">
    <source>
        <dbReference type="ARBA" id="ARBA00022603"/>
    </source>
</evidence>
<dbReference type="AlphaFoldDB" id="A0AAE0DXH1"/>
<dbReference type="GO" id="GO:0070475">
    <property type="term" value="P:rRNA base methylation"/>
    <property type="evidence" value="ECO:0007669"/>
    <property type="project" value="TreeGrafter"/>
</dbReference>
<dbReference type="GO" id="GO:0005634">
    <property type="term" value="C:nucleus"/>
    <property type="evidence" value="ECO:0007669"/>
    <property type="project" value="TreeGrafter"/>
</dbReference>
<dbReference type="InterPro" id="IPR010286">
    <property type="entry name" value="METTL16/RlmF"/>
</dbReference>
<feature type="signal peptide" evidence="3">
    <location>
        <begin position="1"/>
        <end position="18"/>
    </location>
</feature>
<comment type="caution">
    <text evidence="4">The sequence shown here is derived from an EMBL/GenBank/DDBJ whole genome shotgun (WGS) entry which is preliminary data.</text>
</comment>
<feature type="chain" id="PRO_5042026733" evidence="3">
    <location>
        <begin position="19"/>
        <end position="160"/>
    </location>
</feature>
<organism evidence="4 5">
    <name type="scientific">Dipteronia sinensis</name>
    <dbReference type="NCBI Taxonomy" id="43782"/>
    <lineage>
        <taxon>Eukaryota</taxon>
        <taxon>Viridiplantae</taxon>
        <taxon>Streptophyta</taxon>
        <taxon>Embryophyta</taxon>
        <taxon>Tracheophyta</taxon>
        <taxon>Spermatophyta</taxon>
        <taxon>Magnoliopsida</taxon>
        <taxon>eudicotyledons</taxon>
        <taxon>Gunneridae</taxon>
        <taxon>Pentapetalae</taxon>
        <taxon>rosids</taxon>
        <taxon>malvids</taxon>
        <taxon>Sapindales</taxon>
        <taxon>Sapindaceae</taxon>
        <taxon>Hippocastanoideae</taxon>
        <taxon>Acereae</taxon>
        <taxon>Dipteronia</taxon>
    </lineage>
</organism>
<evidence type="ECO:0000313" key="4">
    <source>
        <dbReference type="EMBL" id="KAK3194506.1"/>
    </source>
</evidence>
<dbReference type="InterPro" id="IPR029063">
    <property type="entry name" value="SAM-dependent_MTases_sf"/>
</dbReference>
<reference evidence="4" key="1">
    <citation type="journal article" date="2023" name="Plant J.">
        <title>Genome sequences and population genomics provide insights into the demographic history, inbreeding, and mutation load of two 'living fossil' tree species of Dipteronia.</title>
        <authorList>
            <person name="Feng Y."/>
            <person name="Comes H.P."/>
            <person name="Chen J."/>
            <person name="Zhu S."/>
            <person name="Lu R."/>
            <person name="Zhang X."/>
            <person name="Li P."/>
            <person name="Qiu J."/>
            <person name="Olsen K.M."/>
            <person name="Qiu Y."/>
        </authorList>
    </citation>
    <scope>NUCLEOTIDE SEQUENCE</scope>
    <source>
        <strain evidence="4">NBL</strain>
    </source>
</reference>
<proteinExistence type="predicted"/>
<keyword evidence="1" id="KW-0489">Methyltransferase</keyword>
<dbReference type="Gene3D" id="3.40.50.150">
    <property type="entry name" value="Vaccinia Virus protein VP39"/>
    <property type="match status" value="1"/>
</dbReference>
<protein>
    <submittedName>
        <fullName evidence="4">Uncharacterized protein</fullName>
    </submittedName>
</protein>
<dbReference type="PANTHER" id="PTHR13393">
    <property type="entry name" value="SAM-DEPENDENT METHYLTRANSFERASE"/>
    <property type="match status" value="1"/>
</dbReference>
<keyword evidence="3" id="KW-0732">Signal</keyword>
<dbReference type="Proteomes" id="UP001281410">
    <property type="component" value="Unassembled WGS sequence"/>
</dbReference>
<gene>
    <name evidence="4" type="ORF">Dsin_025816</name>
</gene>